<dbReference type="Pfam" id="PF00781">
    <property type="entry name" value="DAGK_cat"/>
    <property type="match status" value="1"/>
</dbReference>
<feature type="binding site" evidence="11">
    <location>
        <position position="221"/>
    </location>
    <ligand>
        <name>Mg(2+)</name>
        <dbReference type="ChEBI" id="CHEBI:18420"/>
    </ligand>
</feature>
<evidence type="ECO:0000256" key="9">
    <source>
        <dbReference type="ARBA" id="ARBA00023209"/>
    </source>
</evidence>
<dbReference type="RefSeq" id="WP_075369017.1">
    <property type="nucleotide sequence ID" value="NZ_MSDQ01000020.1"/>
</dbReference>
<feature type="domain" description="DAGKc" evidence="12">
    <location>
        <begin position="9"/>
        <end position="140"/>
    </location>
</feature>
<feature type="binding site" evidence="11">
    <location>
        <position position="102"/>
    </location>
    <ligand>
        <name>ATP</name>
        <dbReference type="ChEBI" id="CHEBI:30616"/>
    </ligand>
</feature>
<dbReference type="InterPro" id="IPR050187">
    <property type="entry name" value="Lipid_Phosphate_FormReg"/>
</dbReference>
<feature type="binding site" evidence="11">
    <location>
        <begin position="73"/>
        <end position="79"/>
    </location>
    <ligand>
        <name>ATP</name>
        <dbReference type="ChEBI" id="CHEBI:30616"/>
    </ligand>
</feature>
<evidence type="ECO:0000256" key="2">
    <source>
        <dbReference type="ARBA" id="ARBA00022679"/>
    </source>
</evidence>
<dbReference type="HAMAP" id="MF_01377">
    <property type="entry name" value="YegS"/>
    <property type="match status" value="1"/>
</dbReference>
<dbReference type="PANTHER" id="PTHR12358:SF106">
    <property type="entry name" value="LIPID KINASE YEGS"/>
    <property type="match status" value="1"/>
</dbReference>
<protein>
    <recommendedName>
        <fullName evidence="11">Probable lipid kinase YegS-like</fullName>
        <ecNumber evidence="11">2.7.1.-</ecNumber>
    </recommendedName>
</protein>
<keyword evidence="3 11" id="KW-0479">Metal-binding</keyword>
<keyword evidence="8 11" id="KW-0443">Lipid metabolism</keyword>
<evidence type="ECO:0000256" key="6">
    <source>
        <dbReference type="ARBA" id="ARBA00022840"/>
    </source>
</evidence>
<dbReference type="NCBIfam" id="NF009602">
    <property type="entry name" value="PRK13054.1"/>
    <property type="match status" value="1"/>
</dbReference>
<evidence type="ECO:0000256" key="5">
    <source>
        <dbReference type="ARBA" id="ARBA00022777"/>
    </source>
</evidence>
<comment type="function">
    <text evidence="11">Probably phosphorylates lipids; the in vivo substrate is unknown.</text>
</comment>
<proteinExistence type="inferred from homology"/>
<organism evidence="13 14">
    <name type="scientific">Chromohalobacter japonicus</name>
    <dbReference type="NCBI Taxonomy" id="223900"/>
    <lineage>
        <taxon>Bacteria</taxon>
        <taxon>Pseudomonadati</taxon>
        <taxon>Pseudomonadota</taxon>
        <taxon>Gammaproteobacteria</taxon>
        <taxon>Oceanospirillales</taxon>
        <taxon>Halomonadaceae</taxon>
        <taxon>Chromohalobacter</taxon>
    </lineage>
</organism>
<dbReference type="GO" id="GO:0005524">
    <property type="term" value="F:ATP binding"/>
    <property type="evidence" value="ECO:0007669"/>
    <property type="project" value="UniProtKB-UniRule"/>
</dbReference>
<reference evidence="13 14" key="1">
    <citation type="submission" date="2016-12" db="EMBL/GenBank/DDBJ databases">
        <title>Draft genome sequences of strains Salinicola socius SMB35, Salinicola sp. MH3R3-1 and Chromohalobacter sp. SMB17 from the Verkhnekamsk potash mining region of Russia.</title>
        <authorList>
            <person name="Mavrodi D.V."/>
            <person name="Olsson B.E."/>
            <person name="Korsakova E.S."/>
            <person name="Pyankova A."/>
            <person name="Mavrodi O.V."/>
            <person name="Plotnikova E.G."/>
        </authorList>
    </citation>
    <scope>NUCLEOTIDE SEQUENCE [LARGE SCALE GENOMIC DNA]</scope>
    <source>
        <strain evidence="13 14">SMB17</strain>
    </source>
</reference>
<keyword evidence="4 11" id="KW-0547">Nucleotide-binding</keyword>
<comment type="cofactor">
    <cofactor evidence="11">
        <name>Mg(2+)</name>
        <dbReference type="ChEBI" id="CHEBI:18420"/>
    </cofactor>
    <cofactor evidence="11">
        <name>Ca(2+)</name>
        <dbReference type="ChEBI" id="CHEBI:29108"/>
    </cofactor>
    <text evidence="11">Binds 1 Mg(2+) ion per subunit. Ca(2+) may be able to substitute.</text>
</comment>
<dbReference type="InterPro" id="IPR005218">
    <property type="entry name" value="Diacylglycerol/lipid_kinase"/>
</dbReference>
<evidence type="ECO:0000256" key="7">
    <source>
        <dbReference type="ARBA" id="ARBA00022842"/>
    </source>
</evidence>
<evidence type="ECO:0000256" key="8">
    <source>
        <dbReference type="ARBA" id="ARBA00023098"/>
    </source>
</evidence>
<keyword evidence="5 11" id="KW-0418">Kinase</keyword>
<dbReference type="InterPro" id="IPR016064">
    <property type="entry name" value="NAD/diacylglycerol_kinase_sf"/>
</dbReference>
<evidence type="ECO:0000256" key="10">
    <source>
        <dbReference type="ARBA" id="ARBA00023264"/>
    </source>
</evidence>
<dbReference type="GO" id="GO:0000287">
    <property type="term" value="F:magnesium ion binding"/>
    <property type="evidence" value="ECO:0007669"/>
    <property type="project" value="UniProtKB-UniRule"/>
</dbReference>
<evidence type="ECO:0000256" key="3">
    <source>
        <dbReference type="ARBA" id="ARBA00022723"/>
    </source>
</evidence>
<feature type="binding site" evidence="11">
    <location>
        <position position="224"/>
    </location>
    <ligand>
        <name>Mg(2+)</name>
        <dbReference type="ChEBI" id="CHEBI:18420"/>
    </ligand>
</feature>
<gene>
    <name evidence="13" type="ORF">BTW10_08395</name>
</gene>
<keyword evidence="10 11" id="KW-1208">Phospholipid metabolism</keyword>
<dbReference type="EMBL" id="MSDQ01000020">
    <property type="protein sequence ID" value="OLO11643.1"/>
    <property type="molecule type" value="Genomic_DNA"/>
</dbReference>
<keyword evidence="2 11" id="KW-0808">Transferase</keyword>
<keyword evidence="11" id="KW-0963">Cytoplasm</keyword>
<feature type="binding site" evidence="11">
    <location>
        <position position="47"/>
    </location>
    <ligand>
        <name>ATP</name>
        <dbReference type="ChEBI" id="CHEBI:30616"/>
    </ligand>
</feature>
<dbReference type="PROSITE" id="PS50146">
    <property type="entry name" value="DAGK"/>
    <property type="match status" value="1"/>
</dbReference>
<dbReference type="STRING" id="223900.GCA_000821045_01576"/>
<dbReference type="InterPro" id="IPR017438">
    <property type="entry name" value="ATP-NAD_kinase_N"/>
</dbReference>
<dbReference type="SUPFAM" id="SSF111331">
    <property type="entry name" value="NAD kinase/diacylglycerol kinase-like"/>
    <property type="match status" value="1"/>
</dbReference>
<dbReference type="EC" id="2.7.1.-" evidence="11"/>
<dbReference type="Gene3D" id="3.40.50.10330">
    <property type="entry name" value="Probable inorganic polyphosphate/atp-NAD kinase, domain 1"/>
    <property type="match status" value="1"/>
</dbReference>
<name>A0A1Q8TD86_9GAMM</name>
<comment type="subcellular location">
    <subcellularLocation>
        <location evidence="11">Cytoplasm</location>
    </subcellularLocation>
</comment>
<dbReference type="AlphaFoldDB" id="A0A1Q8TD86"/>
<evidence type="ECO:0000313" key="14">
    <source>
        <dbReference type="Proteomes" id="UP000186806"/>
    </source>
</evidence>
<dbReference type="NCBIfam" id="TIGR00147">
    <property type="entry name" value="YegS/Rv2252/BmrU family lipid kinase"/>
    <property type="match status" value="1"/>
</dbReference>
<evidence type="ECO:0000256" key="1">
    <source>
        <dbReference type="ARBA" id="ARBA00022516"/>
    </source>
</evidence>
<dbReference type="InterPro" id="IPR001206">
    <property type="entry name" value="Diacylglycerol_kinase_cat_dom"/>
</dbReference>
<dbReference type="InterPro" id="IPR022433">
    <property type="entry name" value="Lip_kinase_YegS"/>
</dbReference>
<comment type="similarity">
    <text evidence="11">Belongs to the diacylglycerol/lipid kinase family. YegS lipid kinase subfamily.</text>
</comment>
<dbReference type="InterPro" id="IPR045540">
    <property type="entry name" value="YegS/DAGK_C"/>
</dbReference>
<accession>A0A1Q8TD86</accession>
<comment type="caution">
    <text evidence="13">The sequence shown here is derived from an EMBL/GenBank/DDBJ whole genome shotgun (WGS) entry which is preliminary data.</text>
</comment>
<dbReference type="GO" id="GO:0005886">
    <property type="term" value="C:plasma membrane"/>
    <property type="evidence" value="ECO:0007669"/>
    <property type="project" value="TreeGrafter"/>
</dbReference>
<dbReference type="Proteomes" id="UP000186806">
    <property type="component" value="Unassembled WGS sequence"/>
</dbReference>
<sequence>MSETLQPAATDGDAWLILNGKSAQLPDIREAVERVREEGHPLAVRVTWEAGDGVRLAREASEAGIERIIAGGGDGTVNEVVGGLMQLTQDARPTLGILPLGSANDFARGLELPLDPFEALRVALEARPHDVDVGSLGGDYFINLASGGFGAQITNSTPAPLKRLLGGGAYSLMGMLKAWNYQPYRGRLRLPDGERNIPLFLLALGNGSQAGGGQQLAPLAKVDDGLLELLIVRHFTSLREMKQLIDELENLPESGEFVEYLQVPWVEFEGEDALPLNLDGEPCFHERFRAELIPGALSLAAPSSSALYSRQSDEG</sequence>
<dbReference type="SMART" id="SM00046">
    <property type="entry name" value="DAGKc"/>
    <property type="match status" value="1"/>
</dbReference>
<keyword evidence="14" id="KW-1185">Reference proteome</keyword>
<evidence type="ECO:0000259" key="12">
    <source>
        <dbReference type="PROSITE" id="PS50146"/>
    </source>
</evidence>
<keyword evidence="1 11" id="KW-0444">Lipid biosynthesis</keyword>
<feature type="active site" description="Proton acceptor" evidence="11">
    <location>
        <position position="281"/>
    </location>
</feature>
<dbReference type="Gene3D" id="2.60.200.40">
    <property type="match status" value="1"/>
</dbReference>
<dbReference type="PANTHER" id="PTHR12358">
    <property type="entry name" value="SPHINGOSINE KINASE"/>
    <property type="match status" value="1"/>
</dbReference>
<evidence type="ECO:0000256" key="11">
    <source>
        <dbReference type="HAMAP-Rule" id="MF_01377"/>
    </source>
</evidence>
<keyword evidence="6 11" id="KW-0067">ATP-binding</keyword>
<keyword evidence="7 11" id="KW-0460">Magnesium</keyword>
<dbReference type="GO" id="GO:0008654">
    <property type="term" value="P:phospholipid biosynthetic process"/>
    <property type="evidence" value="ECO:0007669"/>
    <property type="project" value="UniProtKB-UniRule"/>
</dbReference>
<dbReference type="GO" id="GO:0001727">
    <property type="term" value="F:lipid kinase activity"/>
    <property type="evidence" value="ECO:0007669"/>
    <property type="project" value="UniProtKB-UniRule"/>
</dbReference>
<evidence type="ECO:0000256" key="4">
    <source>
        <dbReference type="ARBA" id="ARBA00022741"/>
    </source>
</evidence>
<dbReference type="Pfam" id="PF19279">
    <property type="entry name" value="YegS_C"/>
    <property type="match status" value="1"/>
</dbReference>
<dbReference type="GO" id="GO:0005737">
    <property type="term" value="C:cytoplasm"/>
    <property type="evidence" value="ECO:0007669"/>
    <property type="project" value="UniProtKB-SubCell"/>
</dbReference>
<feature type="binding site" evidence="11">
    <location>
        <position position="226"/>
    </location>
    <ligand>
        <name>Mg(2+)</name>
        <dbReference type="ChEBI" id="CHEBI:18420"/>
    </ligand>
</feature>
<evidence type="ECO:0000313" key="13">
    <source>
        <dbReference type="EMBL" id="OLO11643.1"/>
    </source>
</evidence>
<keyword evidence="9 11" id="KW-0594">Phospholipid biosynthesis</keyword>